<reference evidence="2" key="2">
    <citation type="submission" date="2021-04" db="EMBL/GenBank/DDBJ databases">
        <authorList>
            <person name="Gilroy R."/>
        </authorList>
    </citation>
    <scope>NUCLEOTIDE SEQUENCE</scope>
    <source>
        <strain evidence="2">Gambia11-129</strain>
    </source>
</reference>
<feature type="transmembrane region" description="Helical" evidence="1">
    <location>
        <begin position="86"/>
        <end position="105"/>
    </location>
</feature>
<protein>
    <submittedName>
        <fullName evidence="2">Uncharacterized protein</fullName>
    </submittedName>
</protein>
<dbReference type="AlphaFoldDB" id="A0A9D1TNW5"/>
<dbReference type="Proteomes" id="UP000823936">
    <property type="component" value="Unassembled WGS sequence"/>
</dbReference>
<comment type="caution">
    <text evidence="2">The sequence shown here is derived from an EMBL/GenBank/DDBJ whole genome shotgun (WGS) entry which is preliminary data.</text>
</comment>
<gene>
    <name evidence="2" type="ORF">IAB12_06580</name>
</gene>
<keyword evidence="1" id="KW-0472">Membrane</keyword>
<name>A0A9D1TNW5_9SPIO</name>
<evidence type="ECO:0000256" key="1">
    <source>
        <dbReference type="SAM" id="Phobius"/>
    </source>
</evidence>
<dbReference type="EMBL" id="DXHU01000023">
    <property type="protein sequence ID" value="HIV99421.1"/>
    <property type="molecule type" value="Genomic_DNA"/>
</dbReference>
<sequence>MLEYRRLIEFTSRIHTYLLCLLLFFSLCYILSFFISLSLSFASFSFFLSTVLIYLMLLLSLWILFSSIHISLMSSVVVYKPFLMSILRLAGALFLDAAVTFFHALSGPVSLCF</sequence>
<feature type="transmembrane region" description="Helical" evidence="1">
    <location>
        <begin position="14"/>
        <end position="35"/>
    </location>
</feature>
<reference evidence="2" key="1">
    <citation type="journal article" date="2021" name="PeerJ">
        <title>Extensive microbial diversity within the chicken gut microbiome revealed by metagenomics and culture.</title>
        <authorList>
            <person name="Gilroy R."/>
            <person name="Ravi A."/>
            <person name="Getino M."/>
            <person name="Pursley I."/>
            <person name="Horton D.L."/>
            <person name="Alikhan N.F."/>
            <person name="Baker D."/>
            <person name="Gharbi K."/>
            <person name="Hall N."/>
            <person name="Watson M."/>
            <person name="Adriaenssens E.M."/>
            <person name="Foster-Nyarko E."/>
            <person name="Jarju S."/>
            <person name="Secka A."/>
            <person name="Antonio M."/>
            <person name="Oren A."/>
            <person name="Chaudhuri R.R."/>
            <person name="La Ragione R."/>
            <person name="Hildebrand F."/>
            <person name="Pallen M.J."/>
        </authorList>
    </citation>
    <scope>NUCLEOTIDE SEQUENCE</scope>
    <source>
        <strain evidence="2">Gambia11-129</strain>
    </source>
</reference>
<organism evidence="2 3">
    <name type="scientific">Candidatus Ornithospirochaeta avicola</name>
    <dbReference type="NCBI Taxonomy" id="2840896"/>
    <lineage>
        <taxon>Bacteria</taxon>
        <taxon>Pseudomonadati</taxon>
        <taxon>Spirochaetota</taxon>
        <taxon>Spirochaetia</taxon>
        <taxon>Spirochaetales</taxon>
        <taxon>Spirochaetaceae</taxon>
        <taxon>Spirochaetaceae incertae sedis</taxon>
        <taxon>Candidatus Ornithospirochaeta</taxon>
    </lineage>
</organism>
<feature type="transmembrane region" description="Helical" evidence="1">
    <location>
        <begin position="41"/>
        <end position="65"/>
    </location>
</feature>
<evidence type="ECO:0000313" key="2">
    <source>
        <dbReference type="EMBL" id="HIV99421.1"/>
    </source>
</evidence>
<accession>A0A9D1TNW5</accession>
<keyword evidence="1" id="KW-0812">Transmembrane</keyword>
<proteinExistence type="predicted"/>
<keyword evidence="1" id="KW-1133">Transmembrane helix</keyword>
<evidence type="ECO:0000313" key="3">
    <source>
        <dbReference type="Proteomes" id="UP000823936"/>
    </source>
</evidence>